<evidence type="ECO:0000256" key="2">
    <source>
        <dbReference type="ARBA" id="ARBA00005417"/>
    </source>
</evidence>
<name>A0A6V8LEC2_9ACTN</name>
<evidence type="ECO:0000313" key="10">
    <source>
        <dbReference type="Proteomes" id="UP000482960"/>
    </source>
</evidence>
<dbReference type="InterPro" id="IPR050388">
    <property type="entry name" value="ABC_Ni/Peptide_Import"/>
</dbReference>
<evidence type="ECO:0000256" key="1">
    <source>
        <dbReference type="ARBA" id="ARBA00004202"/>
    </source>
</evidence>
<evidence type="ECO:0000256" key="3">
    <source>
        <dbReference type="ARBA" id="ARBA00022448"/>
    </source>
</evidence>
<feature type="domain" description="AAA+ ATPase" evidence="8">
    <location>
        <begin position="52"/>
        <end position="159"/>
    </location>
</feature>
<dbReference type="Pfam" id="PF00005">
    <property type="entry name" value="ABC_tran"/>
    <property type="match status" value="1"/>
</dbReference>
<dbReference type="InterPro" id="IPR027417">
    <property type="entry name" value="P-loop_NTPase"/>
</dbReference>
<evidence type="ECO:0000256" key="4">
    <source>
        <dbReference type="ARBA" id="ARBA00022475"/>
    </source>
</evidence>
<accession>A0A6V8LEC2</accession>
<evidence type="ECO:0000313" key="9">
    <source>
        <dbReference type="EMBL" id="GFJ95592.1"/>
    </source>
</evidence>
<proteinExistence type="inferred from homology"/>
<reference evidence="9 10" key="2">
    <citation type="submission" date="2020-03" db="EMBL/GenBank/DDBJ databases">
        <authorList>
            <person name="Ichikawa N."/>
            <person name="Kimura A."/>
            <person name="Kitahashi Y."/>
            <person name="Uohara A."/>
        </authorList>
    </citation>
    <scope>NUCLEOTIDE SEQUENCE [LARGE SCALE GENOMIC DNA]</scope>
    <source>
        <strain evidence="9 10">NBRC 108638</strain>
    </source>
</reference>
<dbReference type="GO" id="GO:0005886">
    <property type="term" value="C:plasma membrane"/>
    <property type="evidence" value="ECO:0007669"/>
    <property type="project" value="UniProtKB-SubCell"/>
</dbReference>
<dbReference type="SUPFAM" id="SSF52540">
    <property type="entry name" value="P-loop containing nucleoside triphosphate hydrolases"/>
    <property type="match status" value="1"/>
</dbReference>
<dbReference type="SMART" id="SM00382">
    <property type="entry name" value="AAA"/>
    <property type="match status" value="1"/>
</dbReference>
<comment type="subcellular location">
    <subcellularLocation>
        <location evidence="1">Cell membrane</location>
        <topology evidence="1">Peripheral membrane protein</topology>
    </subcellularLocation>
</comment>
<keyword evidence="6" id="KW-0067">ATP-binding</keyword>
<evidence type="ECO:0000259" key="8">
    <source>
        <dbReference type="SMART" id="SM00382"/>
    </source>
</evidence>
<keyword evidence="5" id="KW-0547">Nucleotide-binding</keyword>
<gene>
    <name evidence="9" type="ORF">Prum_092340</name>
</gene>
<keyword evidence="3" id="KW-0813">Transport</keyword>
<organism evidence="9 10">
    <name type="scientific">Phytohabitans rumicis</name>
    <dbReference type="NCBI Taxonomy" id="1076125"/>
    <lineage>
        <taxon>Bacteria</taxon>
        <taxon>Bacillati</taxon>
        <taxon>Actinomycetota</taxon>
        <taxon>Actinomycetes</taxon>
        <taxon>Micromonosporales</taxon>
        <taxon>Micromonosporaceae</taxon>
    </lineage>
</organism>
<dbReference type="PANTHER" id="PTHR43297:SF2">
    <property type="entry name" value="DIPEPTIDE TRANSPORT ATP-BINDING PROTEIN DPPD"/>
    <property type="match status" value="1"/>
</dbReference>
<comment type="similarity">
    <text evidence="2">Belongs to the ABC transporter superfamily.</text>
</comment>
<dbReference type="EMBL" id="BLPG01000001">
    <property type="protein sequence ID" value="GFJ95592.1"/>
    <property type="molecule type" value="Genomic_DNA"/>
</dbReference>
<dbReference type="InterPro" id="IPR003593">
    <property type="entry name" value="AAA+_ATPase"/>
</dbReference>
<keyword evidence="10" id="KW-1185">Reference proteome</keyword>
<keyword evidence="4" id="KW-1003">Cell membrane</keyword>
<dbReference type="AlphaFoldDB" id="A0A6V8LEC2"/>
<reference evidence="9 10" key="1">
    <citation type="submission" date="2020-03" db="EMBL/GenBank/DDBJ databases">
        <title>Whole genome shotgun sequence of Phytohabitans rumicis NBRC 108638.</title>
        <authorList>
            <person name="Komaki H."/>
            <person name="Tamura T."/>
        </authorList>
    </citation>
    <scope>NUCLEOTIDE SEQUENCE [LARGE SCALE GENOMIC DNA]</scope>
    <source>
        <strain evidence="9 10">NBRC 108638</strain>
    </source>
</reference>
<dbReference type="InterPro" id="IPR003439">
    <property type="entry name" value="ABC_transporter-like_ATP-bd"/>
</dbReference>
<dbReference type="Gene3D" id="3.40.50.300">
    <property type="entry name" value="P-loop containing nucleotide triphosphate hydrolases"/>
    <property type="match status" value="1"/>
</dbReference>
<dbReference type="PANTHER" id="PTHR43297">
    <property type="entry name" value="OLIGOPEPTIDE TRANSPORT ATP-BINDING PROTEIN APPD"/>
    <property type="match status" value="1"/>
</dbReference>
<sequence length="181" mass="19005">MSEMVATKPAIPQSGGSEPLLEVAGLRVSYPSRNHEGERVPAVRQFDLRLAAGERVAIVGESGSGKSTVCLALAGFLSGPGVAIAANTFTVLGVDKTISTTSGGLPRRRDGVAMMFQDAMTSLDPVSTVRSQFGAVLRAAGFARAERDAQARSWLRRVGLDEAERVLRARPYELSGACASA</sequence>
<evidence type="ECO:0000256" key="7">
    <source>
        <dbReference type="ARBA" id="ARBA00023136"/>
    </source>
</evidence>
<dbReference type="Proteomes" id="UP000482960">
    <property type="component" value="Unassembled WGS sequence"/>
</dbReference>
<keyword evidence="7" id="KW-0472">Membrane</keyword>
<protein>
    <recommendedName>
        <fullName evidence="8">AAA+ ATPase domain-containing protein</fullName>
    </recommendedName>
</protein>
<comment type="caution">
    <text evidence="9">The sequence shown here is derived from an EMBL/GenBank/DDBJ whole genome shotgun (WGS) entry which is preliminary data.</text>
</comment>
<evidence type="ECO:0000256" key="5">
    <source>
        <dbReference type="ARBA" id="ARBA00022741"/>
    </source>
</evidence>
<dbReference type="GO" id="GO:0016887">
    <property type="term" value="F:ATP hydrolysis activity"/>
    <property type="evidence" value="ECO:0007669"/>
    <property type="project" value="InterPro"/>
</dbReference>
<evidence type="ECO:0000256" key="6">
    <source>
        <dbReference type="ARBA" id="ARBA00022840"/>
    </source>
</evidence>
<dbReference type="GO" id="GO:0005524">
    <property type="term" value="F:ATP binding"/>
    <property type="evidence" value="ECO:0007669"/>
    <property type="project" value="UniProtKB-KW"/>
</dbReference>